<dbReference type="GO" id="GO:0003676">
    <property type="term" value="F:nucleic acid binding"/>
    <property type="evidence" value="ECO:0007669"/>
    <property type="project" value="InterPro"/>
</dbReference>
<dbReference type="GO" id="GO:0006508">
    <property type="term" value="P:proteolysis"/>
    <property type="evidence" value="ECO:0007669"/>
    <property type="project" value="UniProtKB-KW"/>
</dbReference>
<dbReference type="SUPFAM" id="SSF53098">
    <property type="entry name" value="Ribonuclease H-like"/>
    <property type="match status" value="1"/>
</dbReference>
<dbReference type="Gene3D" id="4.10.60.10">
    <property type="entry name" value="Zinc finger, CCHC-type"/>
    <property type="match status" value="1"/>
</dbReference>
<dbReference type="InterPro" id="IPR036397">
    <property type="entry name" value="RNaseH_sf"/>
</dbReference>
<dbReference type="InterPro" id="IPR013103">
    <property type="entry name" value="RVT_2"/>
</dbReference>
<evidence type="ECO:0000313" key="23">
    <source>
        <dbReference type="Proteomes" id="UP001163823"/>
    </source>
</evidence>
<feature type="domain" description="CCHC-type" evidence="20">
    <location>
        <begin position="46"/>
        <end position="61"/>
    </location>
</feature>
<dbReference type="EMBL" id="JARAOO010000006">
    <property type="protein sequence ID" value="KAJ7965013.1"/>
    <property type="molecule type" value="Genomic_DNA"/>
</dbReference>
<keyword evidence="5" id="KW-0479">Metal-binding</keyword>
<dbReference type="InterPro" id="IPR036875">
    <property type="entry name" value="Znf_CCHC_sf"/>
</dbReference>
<dbReference type="PROSITE" id="PS50158">
    <property type="entry name" value="ZF_CCHC"/>
    <property type="match status" value="1"/>
</dbReference>
<dbReference type="SUPFAM" id="SSF56672">
    <property type="entry name" value="DNA/RNA polymerases"/>
    <property type="match status" value="1"/>
</dbReference>
<evidence type="ECO:0000256" key="18">
    <source>
        <dbReference type="PROSITE-ProRule" id="PRU00047"/>
    </source>
</evidence>
<evidence type="ECO:0000256" key="10">
    <source>
        <dbReference type="ARBA" id="ARBA00022840"/>
    </source>
</evidence>
<keyword evidence="10" id="KW-0067">ATP-binding</keyword>
<evidence type="ECO:0000256" key="6">
    <source>
        <dbReference type="ARBA" id="ARBA00022741"/>
    </source>
</evidence>
<keyword evidence="13" id="KW-0695">RNA-directed DNA polymerase</keyword>
<evidence type="ECO:0000256" key="15">
    <source>
        <dbReference type="ARBA" id="ARBA00023113"/>
    </source>
</evidence>
<accession>A0AAD7LVR0</accession>
<feature type="domain" description="Integrase catalytic" evidence="21">
    <location>
        <begin position="243"/>
        <end position="411"/>
    </location>
</feature>
<keyword evidence="14" id="KW-0548">Nucleotidyltransferase</keyword>
<evidence type="ECO:0000256" key="16">
    <source>
        <dbReference type="ARBA" id="ARBA00023172"/>
    </source>
</evidence>
<keyword evidence="3" id="KW-0645">Protease</keyword>
<evidence type="ECO:0000256" key="1">
    <source>
        <dbReference type="ARBA" id="ARBA00002180"/>
    </source>
</evidence>
<organism evidence="22 23">
    <name type="scientific">Quillaja saponaria</name>
    <name type="common">Soap bark tree</name>
    <dbReference type="NCBI Taxonomy" id="32244"/>
    <lineage>
        <taxon>Eukaryota</taxon>
        <taxon>Viridiplantae</taxon>
        <taxon>Streptophyta</taxon>
        <taxon>Embryophyta</taxon>
        <taxon>Tracheophyta</taxon>
        <taxon>Spermatophyta</taxon>
        <taxon>Magnoliopsida</taxon>
        <taxon>eudicotyledons</taxon>
        <taxon>Gunneridae</taxon>
        <taxon>Pentapetalae</taxon>
        <taxon>rosids</taxon>
        <taxon>fabids</taxon>
        <taxon>Fabales</taxon>
        <taxon>Quillajaceae</taxon>
        <taxon>Quillaja</taxon>
    </lineage>
</organism>
<dbReference type="GO" id="GO:0008270">
    <property type="term" value="F:zinc ion binding"/>
    <property type="evidence" value="ECO:0007669"/>
    <property type="project" value="UniProtKB-KW"/>
</dbReference>
<sequence length="842" mass="95545">MAKNFEPNSVLFSKGKDNKITPAGNKDHEQGRKATDDNSQNHNPIKCYRCGKIGHIKKNCRVKLSKANVTSENKEMEQLEWEQCFTSEVVEGSNDVAAELIPTQAFFNHENGEDEWIIDSGCSHHVTGNDSLLSELRQHNGERVIVTADNSTYLVAKEGIVKIGIGDTRTVKLNDVFHVPGLKRNLVSVSQITNSRKYVLFGPNDVKVLDNVKNIAADVIFTGEKKGSWFVMLVGEAYVKKTSQTDKAAIWLAQLGHLSYQLLQEISSKKLVEGIPALQNVQEDVKFLKEKSEALSIFAEFKNAVEKKFGIEIKCLRSDNGGEFMLEDFFKFCDNNGILRQMTCPNTPQQNRVSKRILAHLVSMSLSWLHDKNLPQELWAEAVQCACQVINHLPPWPGKEKSPYEMLYDVHIPKSNRTKLDPKAKKCIYVGYNSCRKGWRCMDPETKKLITSRDVVFDEVSSYYSPLKNSIEETTLERDQERLQLLPENNVQAPNNDERPIPNTSNQDGEAIDEIEPASYEEDKDCSEWEAAMQEVKALIKNETWELVPKSNNCEPVSWKWVYKLKKADGTIDRYKARLVARGFSENYGLDYEETFSPVAKMVTPEGFVSKKFPHHVFLLKKTLYGLKQAPRAWSGKIAQYLTFCGYEVSSSDSSMFVKLKSEMRVIVLLYVDDMIITGDNEDEISSLRAELSIQIEIKNLGEIDCFLGLEVERTEEGYFISQRRYATSVVEHFSMGKAKAMATPMEPHLKLKKDEGRILKDVKKFRQLVGNLIYLTITRPDTAYSVSVISQFMQNPSNSHLEAAKRIIRDMKGTLENGLMYKKGGQFQLCGFTDANWAGDV</sequence>
<dbReference type="InterPro" id="IPR039537">
    <property type="entry name" value="Retrotran_Ty1/copia-like"/>
</dbReference>
<dbReference type="GO" id="GO:0003964">
    <property type="term" value="F:RNA-directed DNA polymerase activity"/>
    <property type="evidence" value="ECO:0007669"/>
    <property type="project" value="UniProtKB-KW"/>
</dbReference>
<evidence type="ECO:0000259" key="21">
    <source>
        <dbReference type="PROSITE" id="PS50994"/>
    </source>
</evidence>
<dbReference type="GO" id="GO:0004190">
    <property type="term" value="F:aspartic-type endopeptidase activity"/>
    <property type="evidence" value="ECO:0007669"/>
    <property type="project" value="UniProtKB-KW"/>
</dbReference>
<dbReference type="InterPro" id="IPR012337">
    <property type="entry name" value="RNaseH-like_sf"/>
</dbReference>
<name>A0AAD7LVR0_QUISA</name>
<keyword evidence="18" id="KW-0862">Zinc</keyword>
<keyword evidence="7" id="KW-0064">Aspartyl protease</keyword>
<evidence type="ECO:0000256" key="11">
    <source>
        <dbReference type="ARBA" id="ARBA00022842"/>
    </source>
</evidence>
<keyword evidence="23" id="KW-1185">Reference proteome</keyword>
<dbReference type="GO" id="GO:0015074">
    <property type="term" value="P:DNA integration"/>
    <property type="evidence" value="ECO:0007669"/>
    <property type="project" value="UniProtKB-KW"/>
</dbReference>
<evidence type="ECO:0000256" key="3">
    <source>
        <dbReference type="ARBA" id="ARBA00022670"/>
    </source>
</evidence>
<dbReference type="Gene3D" id="3.30.420.10">
    <property type="entry name" value="Ribonuclease H-like superfamily/Ribonuclease H"/>
    <property type="match status" value="1"/>
</dbReference>
<dbReference type="PANTHER" id="PTHR42648:SF11">
    <property type="entry name" value="TRANSPOSON TY4-P GAG-POL POLYPROTEIN"/>
    <property type="match status" value="1"/>
</dbReference>
<dbReference type="Pfam" id="PF25597">
    <property type="entry name" value="SH3_retrovirus"/>
    <property type="match status" value="1"/>
</dbReference>
<comment type="caution">
    <text evidence="22">The sequence shown here is derived from an EMBL/GenBank/DDBJ whole genome shotgun (WGS) entry which is preliminary data.</text>
</comment>
<dbReference type="KEGG" id="qsa:O6P43_014733"/>
<dbReference type="InterPro" id="IPR057670">
    <property type="entry name" value="SH3_retrovirus"/>
</dbReference>
<dbReference type="Pfam" id="PF22936">
    <property type="entry name" value="Pol_BBD"/>
    <property type="match status" value="1"/>
</dbReference>
<keyword evidence="6" id="KW-0547">Nucleotide-binding</keyword>
<comment type="function">
    <text evidence="1">The aspartyl protease (PR) mediates the proteolytic cleavages of the Gag and Gag-Pol polyproteins after assembly of the VLP.</text>
</comment>
<evidence type="ECO:0000256" key="14">
    <source>
        <dbReference type="ARBA" id="ARBA00022932"/>
    </source>
</evidence>
<evidence type="ECO:0000256" key="5">
    <source>
        <dbReference type="ARBA" id="ARBA00022723"/>
    </source>
</evidence>
<evidence type="ECO:0000256" key="12">
    <source>
        <dbReference type="ARBA" id="ARBA00022908"/>
    </source>
</evidence>
<evidence type="ECO:0000256" key="13">
    <source>
        <dbReference type="ARBA" id="ARBA00022918"/>
    </source>
</evidence>
<reference evidence="22" key="1">
    <citation type="journal article" date="2023" name="Science">
        <title>Elucidation of the pathway for biosynthesis of saponin adjuvants from the soapbark tree.</title>
        <authorList>
            <person name="Reed J."/>
            <person name="Orme A."/>
            <person name="El-Demerdash A."/>
            <person name="Owen C."/>
            <person name="Martin L.B.B."/>
            <person name="Misra R.C."/>
            <person name="Kikuchi S."/>
            <person name="Rejzek M."/>
            <person name="Martin A.C."/>
            <person name="Harkess A."/>
            <person name="Leebens-Mack J."/>
            <person name="Louveau T."/>
            <person name="Stephenson M.J."/>
            <person name="Osbourn A."/>
        </authorList>
    </citation>
    <scope>NUCLEOTIDE SEQUENCE</scope>
    <source>
        <strain evidence="22">S10</strain>
    </source>
</reference>
<feature type="compositionally biased region" description="Polar residues" evidence="19">
    <location>
        <begin position="1"/>
        <end position="11"/>
    </location>
</feature>
<evidence type="ECO:0000256" key="9">
    <source>
        <dbReference type="ARBA" id="ARBA00022801"/>
    </source>
</evidence>
<dbReference type="GO" id="GO:0003887">
    <property type="term" value="F:DNA-directed DNA polymerase activity"/>
    <property type="evidence" value="ECO:0007669"/>
    <property type="project" value="UniProtKB-KW"/>
</dbReference>
<dbReference type="InterPro" id="IPR054722">
    <property type="entry name" value="PolX-like_BBD"/>
</dbReference>
<keyword evidence="4" id="KW-0540">Nuclease</keyword>
<dbReference type="InterPro" id="IPR001878">
    <property type="entry name" value="Znf_CCHC"/>
</dbReference>
<keyword evidence="9" id="KW-0378">Hydrolase</keyword>
<evidence type="ECO:0000259" key="20">
    <source>
        <dbReference type="PROSITE" id="PS50158"/>
    </source>
</evidence>
<keyword evidence="12" id="KW-0229">DNA integration</keyword>
<evidence type="ECO:0000256" key="4">
    <source>
        <dbReference type="ARBA" id="ARBA00022722"/>
    </source>
</evidence>
<dbReference type="GO" id="GO:0005524">
    <property type="term" value="F:ATP binding"/>
    <property type="evidence" value="ECO:0007669"/>
    <property type="project" value="UniProtKB-KW"/>
</dbReference>
<evidence type="ECO:0000256" key="8">
    <source>
        <dbReference type="ARBA" id="ARBA00022759"/>
    </source>
</evidence>
<keyword evidence="2" id="KW-1188">Viral release from host cell</keyword>
<keyword evidence="11" id="KW-0460">Magnesium</keyword>
<keyword evidence="17" id="KW-0511">Multifunctional enzyme</keyword>
<dbReference type="GO" id="GO:0006310">
    <property type="term" value="P:DNA recombination"/>
    <property type="evidence" value="ECO:0007669"/>
    <property type="project" value="UniProtKB-KW"/>
</dbReference>
<proteinExistence type="predicted"/>
<protein>
    <submittedName>
        <fullName evidence="22">Retrovirus-related Pol polyprotein from transposon TNT 1-94</fullName>
    </submittedName>
</protein>
<feature type="region of interest" description="Disordered" evidence="19">
    <location>
        <begin position="1"/>
        <end position="41"/>
    </location>
</feature>
<keyword evidence="8" id="KW-0255">Endonuclease</keyword>
<keyword evidence="15" id="KW-0917">Virion maturation</keyword>
<dbReference type="SMART" id="SM00343">
    <property type="entry name" value="ZnF_C2HC"/>
    <property type="match status" value="1"/>
</dbReference>
<evidence type="ECO:0000256" key="7">
    <source>
        <dbReference type="ARBA" id="ARBA00022750"/>
    </source>
</evidence>
<keyword evidence="16" id="KW-0233">DNA recombination</keyword>
<dbReference type="InterPro" id="IPR001584">
    <property type="entry name" value="Integrase_cat-core"/>
</dbReference>
<evidence type="ECO:0000256" key="2">
    <source>
        <dbReference type="ARBA" id="ARBA00022612"/>
    </source>
</evidence>
<keyword evidence="14" id="KW-0808">Transferase</keyword>
<gene>
    <name evidence="22" type="ORF">O6P43_014733</name>
</gene>
<dbReference type="Pfam" id="PF00098">
    <property type="entry name" value="zf-CCHC"/>
    <property type="match status" value="1"/>
</dbReference>
<evidence type="ECO:0000256" key="17">
    <source>
        <dbReference type="ARBA" id="ARBA00023268"/>
    </source>
</evidence>
<dbReference type="PANTHER" id="PTHR42648">
    <property type="entry name" value="TRANSPOSASE, PUTATIVE-RELATED"/>
    <property type="match status" value="1"/>
</dbReference>
<dbReference type="GO" id="GO:0004519">
    <property type="term" value="F:endonuclease activity"/>
    <property type="evidence" value="ECO:0007669"/>
    <property type="project" value="UniProtKB-KW"/>
</dbReference>
<dbReference type="AlphaFoldDB" id="A0AAD7LVR0"/>
<evidence type="ECO:0000256" key="19">
    <source>
        <dbReference type="SAM" id="MobiDB-lite"/>
    </source>
</evidence>
<dbReference type="Proteomes" id="UP001163823">
    <property type="component" value="Chromosome 6"/>
</dbReference>
<keyword evidence="18" id="KW-0863">Zinc-finger</keyword>
<dbReference type="Pfam" id="PF07727">
    <property type="entry name" value="RVT_2"/>
    <property type="match status" value="1"/>
</dbReference>
<keyword evidence="14" id="KW-0239">DNA-directed DNA polymerase</keyword>
<feature type="compositionally biased region" description="Basic and acidic residues" evidence="19">
    <location>
        <begin position="14"/>
        <end position="36"/>
    </location>
</feature>
<evidence type="ECO:0000313" key="22">
    <source>
        <dbReference type="EMBL" id="KAJ7965013.1"/>
    </source>
</evidence>
<dbReference type="InterPro" id="IPR043502">
    <property type="entry name" value="DNA/RNA_pol_sf"/>
</dbReference>
<dbReference type="SUPFAM" id="SSF57756">
    <property type="entry name" value="Retrovirus zinc finger-like domains"/>
    <property type="match status" value="1"/>
</dbReference>
<dbReference type="PROSITE" id="PS50994">
    <property type="entry name" value="INTEGRASE"/>
    <property type="match status" value="1"/>
</dbReference>